<dbReference type="EMBL" id="CP017248">
    <property type="protein sequence ID" value="AOR33528.1"/>
    <property type="molecule type" value="Genomic_DNA"/>
</dbReference>
<keyword evidence="1" id="KW-0732">Signal</keyword>
<feature type="chain" id="PRO_5009102814" description="Chaplin domain-containing protein" evidence="1">
    <location>
        <begin position="28"/>
        <end position="64"/>
    </location>
</feature>
<dbReference type="RefSeq" id="WP_069780099.1">
    <property type="nucleotide sequence ID" value="NZ_CP017248.1"/>
</dbReference>
<sequence>MLKVLRTMATGVAAGLLLAVTSTTAHAQNTGYMAHAPAPDTDRSAALSDVTDLVGTPVNAGLFG</sequence>
<proteinExistence type="predicted"/>
<protein>
    <recommendedName>
        <fullName evidence="4">Chaplin domain-containing protein</fullName>
    </recommendedName>
</protein>
<keyword evidence="3" id="KW-1185">Reference proteome</keyword>
<gene>
    <name evidence="2" type="ORF">BFF78_22880</name>
</gene>
<organism evidence="2 3">
    <name type="scientific">Streptomyces fodineus</name>
    <dbReference type="NCBI Taxonomy" id="1904616"/>
    <lineage>
        <taxon>Bacteria</taxon>
        <taxon>Bacillati</taxon>
        <taxon>Actinomycetota</taxon>
        <taxon>Actinomycetes</taxon>
        <taxon>Kitasatosporales</taxon>
        <taxon>Streptomycetaceae</taxon>
        <taxon>Streptomyces</taxon>
    </lineage>
</organism>
<evidence type="ECO:0000313" key="2">
    <source>
        <dbReference type="EMBL" id="AOR33528.1"/>
    </source>
</evidence>
<evidence type="ECO:0008006" key="4">
    <source>
        <dbReference type="Google" id="ProtNLM"/>
    </source>
</evidence>
<evidence type="ECO:0000256" key="1">
    <source>
        <dbReference type="SAM" id="SignalP"/>
    </source>
</evidence>
<dbReference type="AlphaFoldDB" id="A0A1D7YD22"/>
<dbReference type="Proteomes" id="UP000094960">
    <property type="component" value="Chromosome"/>
</dbReference>
<reference evidence="3" key="1">
    <citation type="submission" date="2016-09" db="EMBL/GenBank/DDBJ databases">
        <title>Streptomyces puniciscabiei strain:TW1S1 Genome sequencing and assembly.</title>
        <authorList>
            <person name="Kim M.-K."/>
            <person name="Kim S.B."/>
        </authorList>
    </citation>
    <scope>NUCLEOTIDE SEQUENCE [LARGE SCALE GENOMIC DNA]</scope>
    <source>
        <strain evidence="3">TW1S1</strain>
    </source>
</reference>
<evidence type="ECO:0000313" key="3">
    <source>
        <dbReference type="Proteomes" id="UP000094960"/>
    </source>
</evidence>
<name>A0A1D7YD22_9ACTN</name>
<accession>A0A1D7YD22</accession>
<dbReference type="KEGG" id="spun:BFF78_22880"/>
<feature type="signal peptide" evidence="1">
    <location>
        <begin position="1"/>
        <end position="27"/>
    </location>
</feature>